<proteinExistence type="predicted"/>
<dbReference type="OrthoDB" id="10003767at2759"/>
<dbReference type="AlphaFoldDB" id="A0A2H3JH04"/>
<evidence type="ECO:0000313" key="2">
    <source>
        <dbReference type="Proteomes" id="UP000218811"/>
    </source>
</evidence>
<dbReference type="PANTHER" id="PTHR21310">
    <property type="entry name" value="AMINOGLYCOSIDE PHOSPHOTRANSFERASE-RELATED-RELATED"/>
    <property type="match status" value="1"/>
</dbReference>
<keyword evidence="2" id="KW-1185">Reference proteome</keyword>
<dbReference type="PANTHER" id="PTHR21310:SF13">
    <property type="entry name" value="AMINOGLYCOSIDE PHOSPHOTRANSFERASE DOMAIN-CONTAINING PROTEIN"/>
    <property type="match status" value="1"/>
</dbReference>
<gene>
    <name evidence="1" type="ORF">WOLCODRAFT_163105</name>
</gene>
<accession>A0A2H3JH04</accession>
<dbReference type="InterPro" id="IPR051678">
    <property type="entry name" value="AGP_Transferase"/>
</dbReference>
<reference evidence="1 2" key="1">
    <citation type="journal article" date="2012" name="Science">
        <title>The Paleozoic origin of enzymatic lignin decomposition reconstructed from 31 fungal genomes.</title>
        <authorList>
            <person name="Floudas D."/>
            <person name="Binder M."/>
            <person name="Riley R."/>
            <person name="Barry K."/>
            <person name="Blanchette R.A."/>
            <person name="Henrissat B."/>
            <person name="Martinez A.T."/>
            <person name="Otillar R."/>
            <person name="Spatafora J.W."/>
            <person name="Yadav J.S."/>
            <person name="Aerts A."/>
            <person name="Benoit I."/>
            <person name="Boyd A."/>
            <person name="Carlson A."/>
            <person name="Copeland A."/>
            <person name="Coutinho P.M."/>
            <person name="de Vries R.P."/>
            <person name="Ferreira P."/>
            <person name="Findley K."/>
            <person name="Foster B."/>
            <person name="Gaskell J."/>
            <person name="Glotzer D."/>
            <person name="Gorecki P."/>
            <person name="Heitman J."/>
            <person name="Hesse C."/>
            <person name="Hori C."/>
            <person name="Igarashi K."/>
            <person name="Jurgens J.A."/>
            <person name="Kallen N."/>
            <person name="Kersten P."/>
            <person name="Kohler A."/>
            <person name="Kuees U."/>
            <person name="Kumar T.K.A."/>
            <person name="Kuo A."/>
            <person name="LaButti K."/>
            <person name="Larrondo L.F."/>
            <person name="Lindquist E."/>
            <person name="Ling A."/>
            <person name="Lombard V."/>
            <person name="Lucas S."/>
            <person name="Lundell T."/>
            <person name="Martin R."/>
            <person name="McLaughlin D.J."/>
            <person name="Morgenstern I."/>
            <person name="Morin E."/>
            <person name="Murat C."/>
            <person name="Nagy L.G."/>
            <person name="Nolan M."/>
            <person name="Ohm R.A."/>
            <person name="Patyshakuliyeva A."/>
            <person name="Rokas A."/>
            <person name="Ruiz-Duenas F.J."/>
            <person name="Sabat G."/>
            <person name="Salamov A."/>
            <person name="Samejima M."/>
            <person name="Schmutz J."/>
            <person name="Slot J.C."/>
            <person name="St John F."/>
            <person name="Stenlid J."/>
            <person name="Sun H."/>
            <person name="Sun S."/>
            <person name="Syed K."/>
            <person name="Tsang A."/>
            <person name="Wiebenga A."/>
            <person name="Young D."/>
            <person name="Pisabarro A."/>
            <person name="Eastwood D.C."/>
            <person name="Martin F."/>
            <person name="Cullen D."/>
            <person name="Grigoriev I.V."/>
            <person name="Hibbett D.S."/>
        </authorList>
    </citation>
    <scope>NUCLEOTIDE SEQUENCE [LARGE SCALE GENOMIC DNA]</scope>
    <source>
        <strain evidence="1 2">MD-104</strain>
    </source>
</reference>
<dbReference type="EMBL" id="KB468113">
    <property type="protein sequence ID" value="PCH41452.1"/>
    <property type="molecule type" value="Genomic_DNA"/>
</dbReference>
<evidence type="ECO:0000313" key="1">
    <source>
        <dbReference type="EMBL" id="PCH41452.1"/>
    </source>
</evidence>
<name>A0A2H3JH04_WOLCO</name>
<sequence length="446" mass="51397">MSIKSLSLDPRALQQDAMLAAKRYRELRRLPYRRDLPEPFVTSMTDMAWGGEVIIEILFRPSSVPDGPLSLYALVLDRIVLAEAYVGMSWTAANAGISVPPIIWHKDNVIFLEPIPGQSLDNLWPKLTNPVREAICKKLAFELLKMFNYRSSNGIYTARAMEPNGVRGIQDPDLRKTMLVSRPFNDGPLSMRKPPATFVSNEEYLVGLVRRIELVFDDYTIRAPTSDQKRCWPGKETLSVRDMTLIRDTWRRLRELIRYHEGAWYVAPSHWPSADRSLLGRILRSGDTAICHPDLQMSRIIVHPKAGPEYEVTLTGWQHAYFAPLWSSARLPPWMVSSLVLLPAATGPQPNLQDEAWMQTFMTRHMAMASLEWRIAYQMGEMERVFEECIGAHWKYRDRIEVCLVWLKQMWKQARPQSNFPIPVVEGDNWERIITDPTDPLYAVNF</sequence>
<organism evidence="1 2">
    <name type="scientific">Wolfiporia cocos (strain MD-104)</name>
    <name type="common">Brown rot fungus</name>
    <dbReference type="NCBI Taxonomy" id="742152"/>
    <lineage>
        <taxon>Eukaryota</taxon>
        <taxon>Fungi</taxon>
        <taxon>Dikarya</taxon>
        <taxon>Basidiomycota</taxon>
        <taxon>Agaricomycotina</taxon>
        <taxon>Agaricomycetes</taxon>
        <taxon>Polyporales</taxon>
        <taxon>Phaeolaceae</taxon>
        <taxon>Wolfiporia</taxon>
    </lineage>
</organism>
<dbReference type="OMA" id="LEWRIAY"/>
<dbReference type="Proteomes" id="UP000218811">
    <property type="component" value="Unassembled WGS sequence"/>
</dbReference>
<evidence type="ECO:0008006" key="3">
    <source>
        <dbReference type="Google" id="ProtNLM"/>
    </source>
</evidence>
<protein>
    <recommendedName>
        <fullName evidence="3">Aminoglycoside phosphotransferase domain-containing protein</fullName>
    </recommendedName>
</protein>